<name>A0A804N769_MAIZE</name>
<dbReference type="Proteomes" id="UP000007305">
    <property type="component" value="Chromosome 3"/>
</dbReference>
<reference evidence="1" key="2">
    <citation type="submission" date="2019-07" db="EMBL/GenBank/DDBJ databases">
        <authorList>
            <person name="Seetharam A."/>
            <person name="Woodhouse M."/>
            <person name="Cannon E."/>
        </authorList>
    </citation>
    <scope>NUCLEOTIDE SEQUENCE [LARGE SCALE GENOMIC DNA]</scope>
    <source>
        <strain evidence="1">cv. B73</strain>
    </source>
</reference>
<reference evidence="2" key="1">
    <citation type="submission" date="2015-12" db="EMBL/GenBank/DDBJ databases">
        <title>Update maize B73 reference genome by single molecule sequencing technologies.</title>
        <authorList>
            <consortium name="Maize Genome Sequencing Project"/>
            <person name="Ware D."/>
        </authorList>
    </citation>
    <scope>NUCLEOTIDE SEQUENCE [LARGE SCALE GENOMIC DNA]</scope>
    <source>
        <strain evidence="2">cv. B73</strain>
    </source>
</reference>
<proteinExistence type="predicted"/>
<organism evidence="1 2">
    <name type="scientific">Zea mays</name>
    <name type="common">Maize</name>
    <dbReference type="NCBI Taxonomy" id="4577"/>
    <lineage>
        <taxon>Eukaryota</taxon>
        <taxon>Viridiplantae</taxon>
        <taxon>Streptophyta</taxon>
        <taxon>Embryophyta</taxon>
        <taxon>Tracheophyta</taxon>
        <taxon>Spermatophyta</taxon>
        <taxon>Magnoliopsida</taxon>
        <taxon>Liliopsida</taxon>
        <taxon>Poales</taxon>
        <taxon>Poaceae</taxon>
        <taxon>PACMAD clade</taxon>
        <taxon>Panicoideae</taxon>
        <taxon>Andropogonodae</taxon>
        <taxon>Andropogoneae</taxon>
        <taxon>Tripsacinae</taxon>
        <taxon>Zea</taxon>
    </lineage>
</organism>
<dbReference type="EnsemblPlants" id="Zm00001eb140120_T001">
    <property type="protein sequence ID" value="Zm00001eb140120_P001"/>
    <property type="gene ID" value="Zm00001eb140120"/>
</dbReference>
<sequence>MPRAPATDILPTSVSIHRHLPTGSRARASNSVRFSPRAVRSVPHECLQASFHADLPAPSKKPTAIVVPRHAAAPRKSGGGGKKQLNLFQRAAAVALDAFEEGFVANVLERLHGLPSTANPAVQIAGNFAPIGERPTMRELPFFGRIPPLISGFCTSIHRSMRRV</sequence>
<keyword evidence="2" id="KW-1185">Reference proteome</keyword>
<protein>
    <submittedName>
        <fullName evidence="1">Uncharacterized protein</fullName>
    </submittedName>
</protein>
<accession>A0A804N769</accession>
<evidence type="ECO:0000313" key="1">
    <source>
        <dbReference type="EnsemblPlants" id="Zm00001eb140120_P001"/>
    </source>
</evidence>
<dbReference type="Gramene" id="Zm00001eb140120_T001">
    <property type="protein sequence ID" value="Zm00001eb140120_P001"/>
    <property type="gene ID" value="Zm00001eb140120"/>
</dbReference>
<dbReference type="AlphaFoldDB" id="A0A804N769"/>
<dbReference type="InParanoid" id="A0A804N769"/>
<reference evidence="1" key="3">
    <citation type="submission" date="2021-05" db="UniProtKB">
        <authorList>
            <consortium name="EnsemblPlants"/>
        </authorList>
    </citation>
    <scope>IDENTIFICATION</scope>
    <source>
        <strain evidence="1">cv. B73</strain>
    </source>
</reference>
<evidence type="ECO:0000313" key="2">
    <source>
        <dbReference type="Proteomes" id="UP000007305"/>
    </source>
</evidence>